<evidence type="ECO:0000313" key="2">
    <source>
        <dbReference type="Proteomes" id="UP000274786"/>
    </source>
</evidence>
<proteinExistence type="predicted"/>
<evidence type="ECO:0000313" key="1">
    <source>
        <dbReference type="EMBL" id="RLK51787.1"/>
    </source>
</evidence>
<dbReference type="Proteomes" id="UP000274786">
    <property type="component" value="Unassembled WGS sequence"/>
</dbReference>
<sequence>MQQSSKGRPQGRNAPPRADAMVEALRGLGYTTATALADLVDNSISAGSGQVEIGFNWSGVDSWISIADDGRGMNDDELFSAMRLGDRNPLDVRGASDLGRFGLGLKTASFSQARRLTVLSIKDGQSSCLRWDLDVLASDPNGEWHLLDGPDSSSEARLVQHNAQPSGTVVLWEQLDRIITEGFSARHFLDLIDDVELHLAMIFHRYLDGSGPGIKLRLNGKPVRPWDPFLSSNPATWRSPESSVGEGSLRITSQAFVLPHKDRLNDKAYAEAGGIEGWSSQQGFYIYRGRRLLVAGSWLGLGRGRSWSKDEAHRLARIRLDLPNDLDAQWKIDIRKSSAHPPAALRDQLYRLAEDARDRARKVFLHRAHSNSSLGRRDEVVPVWQSRETATGRRYRVDRTHAAVKELLDDSAYGTKVEAMLRVLEETIPVQRIWLEAAESGEHAKGGFTGEPDDSVREVLNVIYRSLVEKKGMSPSMAKRQLLRTEPFDLHSDLVKNLPDNISKD</sequence>
<dbReference type="SUPFAM" id="SSF55874">
    <property type="entry name" value="ATPase domain of HSP90 chaperone/DNA topoisomerase II/histidine kinase"/>
    <property type="match status" value="1"/>
</dbReference>
<dbReference type="Gene3D" id="3.30.565.10">
    <property type="entry name" value="Histidine kinase-like ATPase, C-terminal domain"/>
    <property type="match status" value="1"/>
</dbReference>
<comment type="caution">
    <text evidence="1">The sequence shown here is derived from an EMBL/GenBank/DDBJ whole genome shotgun (WGS) entry which is preliminary data.</text>
</comment>
<dbReference type="Pfam" id="PF13589">
    <property type="entry name" value="HATPase_c_3"/>
    <property type="match status" value="1"/>
</dbReference>
<dbReference type="OrthoDB" id="9813438at2"/>
<keyword evidence="1" id="KW-0418">Kinase</keyword>
<dbReference type="InterPro" id="IPR036890">
    <property type="entry name" value="HATPase_C_sf"/>
</dbReference>
<organism evidence="1 2">
    <name type="scientific">Stenotrophomonas rhizophila</name>
    <dbReference type="NCBI Taxonomy" id="216778"/>
    <lineage>
        <taxon>Bacteria</taxon>
        <taxon>Pseudomonadati</taxon>
        <taxon>Pseudomonadota</taxon>
        <taxon>Gammaproteobacteria</taxon>
        <taxon>Lysobacterales</taxon>
        <taxon>Lysobacteraceae</taxon>
        <taxon>Stenotrophomonas</taxon>
    </lineage>
</organism>
<name>A0A498C994_9GAMM</name>
<gene>
    <name evidence="1" type="ORF">BCL79_2930</name>
</gene>
<dbReference type="GO" id="GO:0016301">
    <property type="term" value="F:kinase activity"/>
    <property type="evidence" value="ECO:0007669"/>
    <property type="project" value="UniProtKB-KW"/>
</dbReference>
<keyword evidence="1" id="KW-0808">Transferase</keyword>
<dbReference type="AlphaFoldDB" id="A0A498C994"/>
<reference evidence="1 2" key="1">
    <citation type="submission" date="2018-10" db="EMBL/GenBank/DDBJ databases">
        <title>Comparative analysis of microorganisms from saline springs in Andes Mountain Range, Colombia.</title>
        <authorList>
            <person name="Rubin E."/>
        </authorList>
    </citation>
    <scope>NUCLEOTIDE SEQUENCE [LARGE SCALE GENOMIC DNA]</scope>
    <source>
        <strain evidence="1 2">USBA GBX 843</strain>
    </source>
</reference>
<accession>A0A498C994</accession>
<protein>
    <submittedName>
        <fullName evidence="1">Histidine kinase/DNA gyrase B/HSP90-like ATPase</fullName>
    </submittedName>
</protein>
<dbReference type="EMBL" id="RCDC01000006">
    <property type="protein sequence ID" value="RLK51787.1"/>
    <property type="molecule type" value="Genomic_DNA"/>
</dbReference>